<evidence type="ECO:0000313" key="1">
    <source>
        <dbReference type="EMBL" id="KAJ8424424.1"/>
    </source>
</evidence>
<gene>
    <name evidence="1" type="ORF">Cgig2_010653</name>
</gene>
<organism evidence="1 2">
    <name type="scientific">Carnegiea gigantea</name>
    <dbReference type="NCBI Taxonomy" id="171969"/>
    <lineage>
        <taxon>Eukaryota</taxon>
        <taxon>Viridiplantae</taxon>
        <taxon>Streptophyta</taxon>
        <taxon>Embryophyta</taxon>
        <taxon>Tracheophyta</taxon>
        <taxon>Spermatophyta</taxon>
        <taxon>Magnoliopsida</taxon>
        <taxon>eudicotyledons</taxon>
        <taxon>Gunneridae</taxon>
        <taxon>Pentapetalae</taxon>
        <taxon>Caryophyllales</taxon>
        <taxon>Cactineae</taxon>
        <taxon>Cactaceae</taxon>
        <taxon>Cactoideae</taxon>
        <taxon>Echinocereeae</taxon>
        <taxon>Carnegiea</taxon>
    </lineage>
</organism>
<reference evidence="1" key="1">
    <citation type="submission" date="2022-04" db="EMBL/GenBank/DDBJ databases">
        <title>Carnegiea gigantea Genome sequencing and assembly v2.</title>
        <authorList>
            <person name="Copetti D."/>
            <person name="Sanderson M.J."/>
            <person name="Burquez A."/>
            <person name="Wojciechowski M.F."/>
        </authorList>
    </citation>
    <scope>NUCLEOTIDE SEQUENCE</scope>
    <source>
        <strain evidence="1">SGP5-SGP5p</strain>
        <tissue evidence="1">Aerial part</tissue>
    </source>
</reference>
<dbReference type="EMBL" id="JAKOGI010001681">
    <property type="protein sequence ID" value="KAJ8424424.1"/>
    <property type="molecule type" value="Genomic_DNA"/>
</dbReference>
<dbReference type="Proteomes" id="UP001153076">
    <property type="component" value="Unassembled WGS sequence"/>
</dbReference>
<evidence type="ECO:0000313" key="2">
    <source>
        <dbReference type="Proteomes" id="UP001153076"/>
    </source>
</evidence>
<comment type="caution">
    <text evidence="1">The sequence shown here is derived from an EMBL/GenBank/DDBJ whole genome shotgun (WGS) entry which is preliminary data.</text>
</comment>
<sequence>MPAFIISVPILRRLTSQIKDESHAAIRDCNVTINTRNLEHLSIFDYALIYYLLENLHRVRYMHIRYGASCLGNLLPDAINHPFELFKGIVTTKLLKLHSCSLNVSSFHCISSLLYVTSTIIGNILIPFCANKDELQGAKCLLKNAQMLELIVIGYPYMDKEVVKKLIPLPRASMACHASALRLNSQSHKIKLLYMELDLIVRGTSLISKGDMDKD</sequence>
<name>A0A9Q1GRV1_9CARY</name>
<proteinExistence type="predicted"/>
<evidence type="ECO:0008006" key="3">
    <source>
        <dbReference type="Google" id="ProtNLM"/>
    </source>
</evidence>
<protein>
    <recommendedName>
        <fullName evidence="3">FBD domain-containing protein</fullName>
    </recommendedName>
</protein>
<keyword evidence="2" id="KW-1185">Reference proteome</keyword>
<dbReference type="AlphaFoldDB" id="A0A9Q1GRV1"/>
<accession>A0A9Q1GRV1</accession>